<dbReference type="AlphaFoldDB" id="A0A5E5BIW5"/>
<feature type="compositionally biased region" description="Polar residues" evidence="1">
    <location>
        <begin position="103"/>
        <end position="115"/>
    </location>
</feature>
<feature type="compositionally biased region" description="Basic residues" evidence="1">
    <location>
        <begin position="41"/>
        <end position="52"/>
    </location>
</feature>
<feature type="compositionally biased region" description="Low complexity" evidence="1">
    <location>
        <begin position="13"/>
        <end position="24"/>
    </location>
</feature>
<organism evidence="2 3">
    <name type="scientific">Pandoraea sputorum</name>
    <dbReference type="NCBI Taxonomy" id="93222"/>
    <lineage>
        <taxon>Bacteria</taxon>
        <taxon>Pseudomonadati</taxon>
        <taxon>Pseudomonadota</taxon>
        <taxon>Betaproteobacteria</taxon>
        <taxon>Burkholderiales</taxon>
        <taxon>Burkholderiaceae</taxon>
        <taxon>Pandoraea</taxon>
    </lineage>
</organism>
<feature type="region of interest" description="Disordered" evidence="1">
    <location>
        <begin position="225"/>
        <end position="348"/>
    </location>
</feature>
<name>A0A5E5BIW5_9BURK</name>
<dbReference type="EMBL" id="CABPSR010000031">
    <property type="protein sequence ID" value="VVE85654.1"/>
    <property type="molecule type" value="Genomic_DNA"/>
</dbReference>
<evidence type="ECO:0000256" key="1">
    <source>
        <dbReference type="SAM" id="MobiDB-lite"/>
    </source>
</evidence>
<accession>A0A5E5BIW5</accession>
<evidence type="ECO:0000313" key="3">
    <source>
        <dbReference type="Proteomes" id="UP000335538"/>
    </source>
</evidence>
<sequence length="364" mass="39572">MAQRDRAHATYLASAAAPQGQGAARLKNRERRSRAQPVLSHRYRRDGGRHHAASTALLTPQRHRQPPHASELGRRGFVRAQEVRNLLAALDPLPRVRAVFRSSVHSPSATANSTDAPADTQRPRARTRAPQGVSAARVAPRGGTRVRLSRSRKTAPNAEGGGRARGAGLSGRSGMARARGPLTPGAYPAPWRATALRAPRRAARPSCWEAHCESAAWIARRRPGVDVAPTRSTSRKAKTRRSGSRYAPTCGEPLSRPPTRTGPQPRRDRPPGAPSPQRGPGHRDHTPLAGPTRGTPLELTYRGHRARPALHRGRLDDEVHGQPQRRHQYRADTSDQGHGLDTARVGAINEPLDVRRGVGHLETP</sequence>
<gene>
    <name evidence="2" type="ORF">PSP31121_05342</name>
</gene>
<feature type="region of interest" description="Disordered" evidence="1">
    <location>
        <begin position="103"/>
        <end position="186"/>
    </location>
</feature>
<evidence type="ECO:0000313" key="2">
    <source>
        <dbReference type="EMBL" id="VVE85654.1"/>
    </source>
</evidence>
<feature type="compositionally biased region" description="Basic residues" evidence="1">
    <location>
        <begin position="233"/>
        <end position="243"/>
    </location>
</feature>
<reference evidence="2 3" key="1">
    <citation type="submission" date="2019-08" db="EMBL/GenBank/DDBJ databases">
        <authorList>
            <person name="Peeters C."/>
        </authorList>
    </citation>
    <scope>NUCLEOTIDE SEQUENCE [LARGE SCALE GENOMIC DNA]</scope>
    <source>
        <strain evidence="2 3">LMG 31121</strain>
    </source>
</reference>
<feature type="compositionally biased region" description="Gly residues" evidence="1">
    <location>
        <begin position="159"/>
        <end position="171"/>
    </location>
</feature>
<feature type="region of interest" description="Disordered" evidence="1">
    <location>
        <begin position="1"/>
        <end position="75"/>
    </location>
</feature>
<feature type="compositionally biased region" description="Basic residues" evidence="1">
    <location>
        <begin position="302"/>
        <end position="312"/>
    </location>
</feature>
<dbReference type="Proteomes" id="UP000335538">
    <property type="component" value="Unassembled WGS sequence"/>
</dbReference>
<protein>
    <submittedName>
        <fullName evidence="2">Uncharacterized protein</fullName>
    </submittedName>
</protein>
<proteinExistence type="predicted"/>